<dbReference type="Proteomes" id="UP000501466">
    <property type="component" value="Chromosome"/>
</dbReference>
<feature type="chain" id="PRO_5026025447" evidence="2">
    <location>
        <begin position="28"/>
        <end position="265"/>
    </location>
</feature>
<dbReference type="InterPro" id="IPR018013">
    <property type="entry name" value="Channel_Tsx-like"/>
</dbReference>
<evidence type="ECO:0000256" key="1">
    <source>
        <dbReference type="ARBA" id="ARBA00008728"/>
    </source>
</evidence>
<dbReference type="SUPFAM" id="SSF111364">
    <property type="entry name" value="Tsx-like channel"/>
    <property type="match status" value="1"/>
</dbReference>
<dbReference type="Pfam" id="PF03502">
    <property type="entry name" value="Channel_Tsx"/>
    <property type="match status" value="1"/>
</dbReference>
<evidence type="ECO:0000256" key="2">
    <source>
        <dbReference type="SAM" id="SignalP"/>
    </source>
</evidence>
<protein>
    <submittedName>
        <fullName evidence="3">Membrane protein</fullName>
    </submittedName>
</protein>
<sequence length="265" mass="28377">MNSFKKKSLVSSLALVAGLAMGASAQAADWSSTSMLLLDGAGYKNVPADTKFNTQVLTLEHVDGWKYGSNFFFFDVTNPNSAGKAFNDTSADGVSSFYGEFSPSLSLSKMTGKDMSFGFVKDVSIAGTWELGQNTNALLAGVGFALDIPGVPVASLTLYQRTSTSKFAPGKTGSGQQATIVWMSPFNVGPTSWTFEGYLDYATEEKDVNKVENIVASPRLTMDVGSFFGAPKKVSVGVEYSYWHNKYGSKGIDEGVPQAAVKWTF</sequence>
<dbReference type="EMBL" id="AP021888">
    <property type="protein sequence ID" value="BBP43907.1"/>
    <property type="molecule type" value="Genomic_DNA"/>
</dbReference>
<dbReference type="KEGG" id="tzo:THMIRHAT_16530"/>
<accession>A0A6F8PPD8</accession>
<organism evidence="3 4">
    <name type="scientific">Thiosulfativibrio zosterae</name>
    <dbReference type="NCBI Taxonomy" id="2675053"/>
    <lineage>
        <taxon>Bacteria</taxon>
        <taxon>Pseudomonadati</taxon>
        <taxon>Pseudomonadota</taxon>
        <taxon>Gammaproteobacteria</taxon>
        <taxon>Thiotrichales</taxon>
        <taxon>Piscirickettsiaceae</taxon>
        <taxon>Thiosulfativibrio</taxon>
    </lineage>
</organism>
<name>A0A6F8PPD8_9GAMM</name>
<gene>
    <name evidence="3" type="ORF">THMIRHAT_16530</name>
</gene>
<dbReference type="RefSeq" id="WP_173291669.1">
    <property type="nucleotide sequence ID" value="NZ_AP021888.1"/>
</dbReference>
<reference evidence="4" key="1">
    <citation type="submission" date="2019-11" db="EMBL/GenBank/DDBJ databases">
        <title>Isolation and characterization of two novel species in the genus Thiomicrorhabdus.</title>
        <authorList>
            <person name="Mochizuki J."/>
            <person name="Kojima H."/>
            <person name="Fukui M."/>
        </authorList>
    </citation>
    <scope>NUCLEOTIDE SEQUENCE [LARGE SCALE GENOMIC DNA]</scope>
    <source>
        <strain evidence="4">AkT22</strain>
    </source>
</reference>
<feature type="signal peptide" evidence="2">
    <location>
        <begin position="1"/>
        <end position="27"/>
    </location>
</feature>
<dbReference type="GO" id="GO:0009279">
    <property type="term" value="C:cell outer membrane"/>
    <property type="evidence" value="ECO:0007669"/>
    <property type="project" value="InterPro"/>
</dbReference>
<dbReference type="InterPro" id="IPR036777">
    <property type="entry name" value="Channel_Tsx-like_sf"/>
</dbReference>
<comment type="similarity">
    <text evidence="1">Belongs to the nucleoside-specific channel-forming outer membrane porin (Tsx) (TC 1.B.10) family.</text>
</comment>
<keyword evidence="4" id="KW-1185">Reference proteome</keyword>
<evidence type="ECO:0000313" key="3">
    <source>
        <dbReference type="EMBL" id="BBP43907.1"/>
    </source>
</evidence>
<dbReference type="AlphaFoldDB" id="A0A6F8PPD8"/>
<proteinExistence type="inferred from homology"/>
<dbReference type="Gene3D" id="2.40.230.20">
    <property type="entry name" value="Nucleoside-specific channel-forming protein, Tsx-like"/>
    <property type="match status" value="1"/>
</dbReference>
<evidence type="ECO:0000313" key="4">
    <source>
        <dbReference type="Proteomes" id="UP000501466"/>
    </source>
</evidence>
<keyword evidence="2" id="KW-0732">Signal</keyword>